<evidence type="ECO:0000313" key="4">
    <source>
        <dbReference type="EMBL" id="KTD66145.1"/>
    </source>
</evidence>
<accession>A0A0W0ZAK3</accession>
<sequence>MDLLIAGGSGFIGRQLAESFTNEHRVTVLGRDEHRLKNLFPSTIATVSWDKLPTLDPREFDAVINLCGRNIAASRWNDHIKQEIITSRVDTTASLIDWIRQKEARPHFYCANAIGIYGIQSKDDPQAYDEDSSIDYEQPKDFLSEICIRWEQALQPARDLDLPVTVTRFGVVLKKDEGMLRKLTPAFKLGLGSVMGDGRQIISWIHYKDLIAAWRFLLHKPQLIGAFNLTSPNPVNQAEFARTMAQTMNRPLFLKTPAWFIRLLFGEMGDALILNGQRVKPKRLPDEGFEFQYSELSEAMAEEFGA</sequence>
<dbReference type="RefSeq" id="WP_058482149.1">
    <property type="nucleotide sequence ID" value="NZ_CAAAII010000009.1"/>
</dbReference>
<proteinExistence type="inferred from homology"/>
<dbReference type="STRING" id="452.Lspi_0208"/>
<dbReference type="EMBL" id="LNYX01000002">
    <property type="protein sequence ID" value="KTD66145.1"/>
    <property type="molecule type" value="Genomic_DNA"/>
</dbReference>
<dbReference type="PATRIC" id="fig|452.5.peg.227"/>
<dbReference type="InterPro" id="IPR010099">
    <property type="entry name" value="SDR39U1"/>
</dbReference>
<dbReference type="Pfam" id="PF08338">
    <property type="entry name" value="DUF1731"/>
    <property type="match status" value="1"/>
</dbReference>
<reference evidence="4 5" key="1">
    <citation type="submission" date="2015-11" db="EMBL/GenBank/DDBJ databases">
        <title>Genomic analysis of 38 Legionella species identifies large and diverse effector repertoires.</title>
        <authorList>
            <person name="Burstein D."/>
            <person name="Amaro F."/>
            <person name="Zusman T."/>
            <person name="Lifshitz Z."/>
            <person name="Cohen O."/>
            <person name="Gilbert J.A."/>
            <person name="Pupko T."/>
            <person name="Shuman H.A."/>
            <person name="Segal G."/>
        </authorList>
    </citation>
    <scope>NUCLEOTIDE SEQUENCE [LARGE SCALE GENOMIC DNA]</scope>
    <source>
        <strain evidence="4 5">Mt.St.Helens-9</strain>
    </source>
</reference>
<evidence type="ECO:0000256" key="1">
    <source>
        <dbReference type="ARBA" id="ARBA00009353"/>
    </source>
</evidence>
<feature type="domain" description="DUF1731" evidence="3">
    <location>
        <begin position="256"/>
        <end position="302"/>
    </location>
</feature>
<evidence type="ECO:0000259" key="3">
    <source>
        <dbReference type="Pfam" id="PF08338"/>
    </source>
</evidence>
<dbReference type="InterPro" id="IPR036291">
    <property type="entry name" value="NAD(P)-bd_dom_sf"/>
</dbReference>
<dbReference type="Gene3D" id="3.40.50.720">
    <property type="entry name" value="NAD(P)-binding Rossmann-like Domain"/>
    <property type="match status" value="1"/>
</dbReference>
<protein>
    <submittedName>
        <fullName evidence="4">Nucleoside-diphosphate sugar epimerase</fullName>
    </submittedName>
</protein>
<dbReference type="SUPFAM" id="SSF51735">
    <property type="entry name" value="NAD(P)-binding Rossmann-fold domains"/>
    <property type="match status" value="1"/>
</dbReference>
<feature type="domain" description="NAD-dependent epimerase/dehydratase" evidence="2">
    <location>
        <begin position="4"/>
        <end position="223"/>
    </location>
</feature>
<dbReference type="NCBIfam" id="TIGR01777">
    <property type="entry name" value="yfcH"/>
    <property type="match status" value="1"/>
</dbReference>
<dbReference type="Pfam" id="PF01370">
    <property type="entry name" value="Epimerase"/>
    <property type="match status" value="1"/>
</dbReference>
<dbReference type="InterPro" id="IPR013549">
    <property type="entry name" value="DUF1731"/>
</dbReference>
<gene>
    <name evidence="4" type="ORF">Lspi_0208</name>
</gene>
<dbReference type="OrthoDB" id="9801773at2"/>
<name>A0A0W0ZAK3_LEGSP</name>
<comment type="caution">
    <text evidence="4">The sequence shown here is derived from an EMBL/GenBank/DDBJ whole genome shotgun (WGS) entry which is preliminary data.</text>
</comment>
<comment type="similarity">
    <text evidence="1">Belongs to the NAD(P)-dependent epimerase/dehydratase family. SDR39U1 subfamily.</text>
</comment>
<dbReference type="PANTHER" id="PTHR11092:SF0">
    <property type="entry name" value="EPIMERASE FAMILY PROTEIN SDR39U1"/>
    <property type="match status" value="1"/>
</dbReference>
<organism evidence="4 5">
    <name type="scientific">Legionella spiritensis</name>
    <dbReference type="NCBI Taxonomy" id="452"/>
    <lineage>
        <taxon>Bacteria</taxon>
        <taxon>Pseudomonadati</taxon>
        <taxon>Pseudomonadota</taxon>
        <taxon>Gammaproteobacteria</taxon>
        <taxon>Legionellales</taxon>
        <taxon>Legionellaceae</taxon>
        <taxon>Legionella</taxon>
    </lineage>
</organism>
<dbReference type="InterPro" id="IPR001509">
    <property type="entry name" value="Epimerase_deHydtase"/>
</dbReference>
<evidence type="ECO:0000259" key="2">
    <source>
        <dbReference type="Pfam" id="PF01370"/>
    </source>
</evidence>
<dbReference type="AlphaFoldDB" id="A0A0W0ZAK3"/>
<evidence type="ECO:0000313" key="5">
    <source>
        <dbReference type="Proteomes" id="UP000054877"/>
    </source>
</evidence>
<keyword evidence="5" id="KW-1185">Reference proteome</keyword>
<dbReference type="PANTHER" id="PTHR11092">
    <property type="entry name" value="SUGAR NUCLEOTIDE EPIMERASE RELATED"/>
    <property type="match status" value="1"/>
</dbReference>
<dbReference type="Proteomes" id="UP000054877">
    <property type="component" value="Unassembled WGS sequence"/>
</dbReference>